<accession>A0ABY9PPR3</accession>
<reference evidence="1 2" key="1">
    <citation type="submission" date="2023-08" db="EMBL/GenBank/DDBJ databases">
        <title>Complete Genome and Methylome dissection of Serratia fonticola NEB369.</title>
        <authorList>
            <person name="Fomenkov A."/>
            <person name="Roberts R.D."/>
        </authorList>
    </citation>
    <scope>NUCLEOTIDE SEQUENCE [LARGE SCALE GENOMIC DNA]</scope>
    <source>
        <strain evidence="1 2">NEB369</strain>
    </source>
</reference>
<keyword evidence="2" id="KW-1185">Reference proteome</keyword>
<sequence>MALASDVGVDRWHCAREQHAAPLRLEPVEVGGNVFGVEVRCGNVWAVTPSNGLLSRPANSVGEQRRGDEEFDGKNQGYVYHPFIAISGDDLSTLVYIEIIFMMIRSVCNDK</sequence>
<evidence type="ECO:0000313" key="2">
    <source>
        <dbReference type="Proteomes" id="UP001235341"/>
    </source>
</evidence>
<gene>
    <name evidence="1" type="ORF">RFB13_00965</name>
</gene>
<protein>
    <submittedName>
        <fullName evidence="1">Uncharacterized protein</fullName>
    </submittedName>
</protein>
<evidence type="ECO:0000313" key="1">
    <source>
        <dbReference type="EMBL" id="WMT14959.1"/>
    </source>
</evidence>
<dbReference type="EMBL" id="CP133586">
    <property type="protein sequence ID" value="WMT14959.1"/>
    <property type="molecule type" value="Genomic_DNA"/>
</dbReference>
<name>A0ABY9PPR3_SERFO</name>
<organism evidence="1 2">
    <name type="scientific">Serratia fonticola</name>
    <dbReference type="NCBI Taxonomy" id="47917"/>
    <lineage>
        <taxon>Bacteria</taxon>
        <taxon>Pseudomonadati</taxon>
        <taxon>Pseudomonadota</taxon>
        <taxon>Gammaproteobacteria</taxon>
        <taxon>Enterobacterales</taxon>
        <taxon>Yersiniaceae</taxon>
        <taxon>Serratia</taxon>
    </lineage>
</organism>
<dbReference type="Proteomes" id="UP001235341">
    <property type="component" value="Chromosome"/>
</dbReference>
<proteinExistence type="predicted"/>
<dbReference type="RefSeq" id="WP_309205695.1">
    <property type="nucleotide sequence ID" value="NZ_CP133586.1"/>
</dbReference>